<sequence length="189" mass="21037">MSENDLQERLSALEERMTDRVDDLGRELRELVDRRIGELREILDVDPEERTRALVTYAAEGVRRELEQTIAEAARLREGTGALQKAQEALTARLSGGGDPPPWRTNARFNVVYRAEVPSYIAVYFVGGRTDRVSLLIGDDDPPAKSYGELDVSAETTSFIGALVRPGEHWMARAKRGTGSVKCVVTTLY</sequence>
<gene>
    <name evidence="1" type="ORF">GCM10010468_47710</name>
</gene>
<evidence type="ECO:0000313" key="2">
    <source>
        <dbReference type="Proteomes" id="UP001501237"/>
    </source>
</evidence>
<comment type="caution">
    <text evidence="1">The sequence shown here is derived from an EMBL/GenBank/DDBJ whole genome shotgun (WGS) entry which is preliminary data.</text>
</comment>
<evidence type="ECO:0000313" key="1">
    <source>
        <dbReference type="EMBL" id="GAA3222111.1"/>
    </source>
</evidence>
<name>A0ABP6QDG8_9ACTN</name>
<dbReference type="EMBL" id="BAAAUV010000012">
    <property type="protein sequence ID" value="GAA3222111.1"/>
    <property type="molecule type" value="Genomic_DNA"/>
</dbReference>
<accession>A0ABP6QDG8</accession>
<keyword evidence="2" id="KW-1185">Reference proteome</keyword>
<dbReference type="RefSeq" id="WP_344832120.1">
    <property type="nucleotide sequence ID" value="NZ_BAAAUV010000012.1"/>
</dbReference>
<protein>
    <submittedName>
        <fullName evidence="1">Uncharacterized protein</fullName>
    </submittedName>
</protein>
<organism evidence="1 2">
    <name type="scientific">Actinocorallia longicatena</name>
    <dbReference type="NCBI Taxonomy" id="111803"/>
    <lineage>
        <taxon>Bacteria</taxon>
        <taxon>Bacillati</taxon>
        <taxon>Actinomycetota</taxon>
        <taxon>Actinomycetes</taxon>
        <taxon>Streptosporangiales</taxon>
        <taxon>Thermomonosporaceae</taxon>
        <taxon>Actinocorallia</taxon>
    </lineage>
</organism>
<dbReference type="Proteomes" id="UP001501237">
    <property type="component" value="Unassembled WGS sequence"/>
</dbReference>
<reference evidence="2" key="1">
    <citation type="journal article" date="2019" name="Int. J. Syst. Evol. Microbiol.">
        <title>The Global Catalogue of Microorganisms (GCM) 10K type strain sequencing project: providing services to taxonomists for standard genome sequencing and annotation.</title>
        <authorList>
            <consortium name="The Broad Institute Genomics Platform"/>
            <consortium name="The Broad Institute Genome Sequencing Center for Infectious Disease"/>
            <person name="Wu L."/>
            <person name="Ma J."/>
        </authorList>
    </citation>
    <scope>NUCLEOTIDE SEQUENCE [LARGE SCALE GENOMIC DNA]</scope>
    <source>
        <strain evidence="2">JCM 9377</strain>
    </source>
</reference>
<proteinExistence type="predicted"/>